<evidence type="ECO:0000313" key="2">
    <source>
        <dbReference type="Proteomes" id="UP001054945"/>
    </source>
</evidence>
<evidence type="ECO:0000313" key="1">
    <source>
        <dbReference type="EMBL" id="GIY35513.1"/>
    </source>
</evidence>
<comment type="caution">
    <text evidence="1">The sequence shown here is derived from an EMBL/GenBank/DDBJ whole genome shotgun (WGS) entry which is preliminary data.</text>
</comment>
<keyword evidence="2" id="KW-1185">Reference proteome</keyword>
<accession>A0AAV4SM45</accession>
<proteinExistence type="predicted"/>
<dbReference type="AlphaFoldDB" id="A0AAV4SM45"/>
<name>A0AAV4SM45_CAEEX</name>
<dbReference type="EMBL" id="BPLR01009922">
    <property type="protein sequence ID" value="GIY35513.1"/>
    <property type="molecule type" value="Genomic_DNA"/>
</dbReference>
<organism evidence="1 2">
    <name type="scientific">Caerostris extrusa</name>
    <name type="common">Bark spider</name>
    <name type="synonym">Caerostris bankana</name>
    <dbReference type="NCBI Taxonomy" id="172846"/>
    <lineage>
        <taxon>Eukaryota</taxon>
        <taxon>Metazoa</taxon>
        <taxon>Ecdysozoa</taxon>
        <taxon>Arthropoda</taxon>
        <taxon>Chelicerata</taxon>
        <taxon>Arachnida</taxon>
        <taxon>Araneae</taxon>
        <taxon>Araneomorphae</taxon>
        <taxon>Entelegynae</taxon>
        <taxon>Araneoidea</taxon>
        <taxon>Araneidae</taxon>
        <taxon>Caerostris</taxon>
    </lineage>
</organism>
<sequence>MGNAVCQIRYPCSLTMGNAIRQIHYPHSIIIGNSIKFINVLSLYVMLYVKLTCSFTVGPLEASMISNVNCTETMSPRDLLFAVS</sequence>
<dbReference type="Proteomes" id="UP001054945">
    <property type="component" value="Unassembled WGS sequence"/>
</dbReference>
<reference evidence="1 2" key="1">
    <citation type="submission" date="2021-06" db="EMBL/GenBank/DDBJ databases">
        <title>Caerostris extrusa draft genome.</title>
        <authorList>
            <person name="Kono N."/>
            <person name="Arakawa K."/>
        </authorList>
    </citation>
    <scope>NUCLEOTIDE SEQUENCE [LARGE SCALE GENOMIC DNA]</scope>
</reference>
<gene>
    <name evidence="1" type="ORF">CEXT_452531</name>
</gene>
<protein>
    <submittedName>
        <fullName evidence="1">Uncharacterized protein</fullName>
    </submittedName>
</protein>